<name>A4BUW3_9GAMM</name>
<comment type="caution">
    <text evidence="2">The sequence shown here is derived from an EMBL/GenBank/DDBJ whole genome shotgun (WGS) entry which is preliminary data.</text>
</comment>
<organism evidence="2 3">
    <name type="scientific">Nitrococcus mobilis Nb-231</name>
    <dbReference type="NCBI Taxonomy" id="314278"/>
    <lineage>
        <taxon>Bacteria</taxon>
        <taxon>Pseudomonadati</taxon>
        <taxon>Pseudomonadota</taxon>
        <taxon>Gammaproteobacteria</taxon>
        <taxon>Chromatiales</taxon>
        <taxon>Ectothiorhodospiraceae</taxon>
        <taxon>Nitrococcus</taxon>
    </lineage>
</organism>
<accession>A4BUW3</accession>
<dbReference type="AlphaFoldDB" id="A4BUW3"/>
<keyword evidence="3" id="KW-1185">Reference proteome</keyword>
<reference evidence="2 3" key="1">
    <citation type="submission" date="2006-02" db="EMBL/GenBank/DDBJ databases">
        <authorList>
            <person name="Waterbury J."/>
            <person name="Ferriera S."/>
            <person name="Johnson J."/>
            <person name="Kravitz S."/>
            <person name="Halpern A."/>
            <person name="Remington K."/>
            <person name="Beeson K."/>
            <person name="Tran B."/>
            <person name="Rogers Y.-H."/>
            <person name="Friedman R."/>
            <person name="Venter J.C."/>
        </authorList>
    </citation>
    <scope>NUCLEOTIDE SEQUENCE [LARGE SCALE GENOMIC DNA]</scope>
    <source>
        <strain evidence="2 3">Nb-231</strain>
    </source>
</reference>
<feature type="domain" description="NolW-like" evidence="1">
    <location>
        <begin position="15"/>
        <end position="71"/>
    </location>
</feature>
<evidence type="ECO:0000313" key="3">
    <source>
        <dbReference type="Proteomes" id="UP000003374"/>
    </source>
</evidence>
<gene>
    <name evidence="2" type="ORF">NB231_06985</name>
</gene>
<dbReference type="InterPro" id="IPR038591">
    <property type="entry name" value="NolW-like_sf"/>
</dbReference>
<dbReference type="HOGENOM" id="CLU_1137103_0_0_6"/>
<dbReference type="EMBL" id="AAOF01000021">
    <property type="protein sequence ID" value="EAR20477.1"/>
    <property type="molecule type" value="Genomic_DNA"/>
</dbReference>
<dbReference type="STRING" id="314278.NB231_06985"/>
<sequence>MLILLASSASAAQIEVIELRHQLAETLLPTLSAVADEDVVVRAAGARLIVRGSPSAIERMRELVRKLDTPMQSLQISVRRVSVAAAGSEGLGAGREGAEVYRSRSAEDARLVQTVTAMPGRAAFIDTGKIIPTTDRFVALNRRGGAAYTERRRYRHWPEGFYATARLVAGRTVVDISVADSAGAVEGVVPSRRIVSTVSGELGAWLPIGVVQEGAAREGSGIVYSTRSTDSARQRVELRVEVAQ</sequence>
<proteinExistence type="predicted"/>
<dbReference type="Pfam" id="PF03958">
    <property type="entry name" value="Secretin_N"/>
    <property type="match status" value="1"/>
</dbReference>
<evidence type="ECO:0000313" key="2">
    <source>
        <dbReference type="EMBL" id="EAR20477.1"/>
    </source>
</evidence>
<dbReference type="InterPro" id="IPR005644">
    <property type="entry name" value="NolW-like"/>
</dbReference>
<evidence type="ECO:0000259" key="1">
    <source>
        <dbReference type="Pfam" id="PF03958"/>
    </source>
</evidence>
<dbReference type="Gene3D" id="3.30.1370.120">
    <property type="match status" value="1"/>
</dbReference>
<dbReference type="Proteomes" id="UP000003374">
    <property type="component" value="Unassembled WGS sequence"/>
</dbReference>
<dbReference type="eggNOG" id="COG4796">
    <property type="taxonomic scope" value="Bacteria"/>
</dbReference>
<protein>
    <recommendedName>
        <fullName evidence="1">NolW-like domain-containing protein</fullName>
    </recommendedName>
</protein>